<dbReference type="Proteomes" id="UP000022910">
    <property type="component" value="Unassembled WGS sequence"/>
</dbReference>
<dbReference type="HOGENOM" id="CLU_2672414_0_0_1"/>
<comment type="caution">
    <text evidence="1">The sequence shown here is derived from an EMBL/GenBank/DDBJ whole genome shotgun (WGS) entry which is preliminary data.</text>
</comment>
<dbReference type="EMBL" id="JEMT01013333">
    <property type="protein sequence ID" value="EXX74017.1"/>
    <property type="molecule type" value="Genomic_DNA"/>
</dbReference>
<organism evidence="1 2">
    <name type="scientific">Rhizophagus irregularis (strain DAOM 197198w)</name>
    <name type="common">Glomus intraradices</name>
    <dbReference type="NCBI Taxonomy" id="1432141"/>
    <lineage>
        <taxon>Eukaryota</taxon>
        <taxon>Fungi</taxon>
        <taxon>Fungi incertae sedis</taxon>
        <taxon>Mucoromycota</taxon>
        <taxon>Glomeromycotina</taxon>
        <taxon>Glomeromycetes</taxon>
        <taxon>Glomerales</taxon>
        <taxon>Glomeraceae</taxon>
        <taxon>Rhizophagus</taxon>
    </lineage>
</organism>
<proteinExistence type="predicted"/>
<sequence length="91" mass="9265">MSEKVGVEINTCTDLIKFEAGGLKAISGLNVDTGKCTDLIKVEAEGLKASVDTGASISSDGVEANVAGLDLKVGKVTGLSTPLGEFESNHI</sequence>
<dbReference type="OrthoDB" id="2320959at2759"/>
<keyword evidence="2" id="KW-1185">Reference proteome</keyword>
<evidence type="ECO:0000313" key="2">
    <source>
        <dbReference type="Proteomes" id="UP000022910"/>
    </source>
</evidence>
<protein>
    <submittedName>
        <fullName evidence="1">Uncharacterized protein</fullName>
    </submittedName>
</protein>
<gene>
    <name evidence="1" type="ORF">RirG_055020</name>
</gene>
<reference evidence="1 2" key="1">
    <citation type="submission" date="2014-02" db="EMBL/GenBank/DDBJ databases">
        <title>Single nucleus genome sequencing reveals high similarity among nuclei of an endomycorrhizal fungus.</title>
        <authorList>
            <person name="Lin K."/>
            <person name="Geurts R."/>
            <person name="Zhang Z."/>
            <person name="Limpens E."/>
            <person name="Saunders D.G."/>
            <person name="Mu D."/>
            <person name="Pang E."/>
            <person name="Cao H."/>
            <person name="Cha H."/>
            <person name="Lin T."/>
            <person name="Zhou Q."/>
            <person name="Shang Y."/>
            <person name="Li Y."/>
            <person name="Ivanov S."/>
            <person name="Sharma T."/>
            <person name="Velzen R.V."/>
            <person name="Ruijter N.D."/>
            <person name="Aanen D.K."/>
            <person name="Win J."/>
            <person name="Kamoun S."/>
            <person name="Bisseling T."/>
            <person name="Huang S."/>
        </authorList>
    </citation>
    <scope>NUCLEOTIDE SEQUENCE [LARGE SCALE GENOMIC DNA]</scope>
    <source>
        <strain evidence="2">DAOM197198w</strain>
    </source>
</reference>
<evidence type="ECO:0000313" key="1">
    <source>
        <dbReference type="EMBL" id="EXX74017.1"/>
    </source>
</evidence>
<accession>A0A015JWV4</accession>
<name>A0A015JWV4_RHIIW</name>
<dbReference type="AlphaFoldDB" id="A0A015JWV4"/>